<dbReference type="AlphaFoldDB" id="A0A1B6E1U6"/>
<dbReference type="EMBL" id="GEDC01005419">
    <property type="protein sequence ID" value="JAS31879.1"/>
    <property type="molecule type" value="Transcribed_RNA"/>
</dbReference>
<evidence type="ECO:0000256" key="1">
    <source>
        <dbReference type="SAM" id="SignalP"/>
    </source>
</evidence>
<evidence type="ECO:0000313" key="2">
    <source>
        <dbReference type="EMBL" id="JAS31879.1"/>
    </source>
</evidence>
<protein>
    <submittedName>
        <fullName evidence="2">Uncharacterized protein</fullName>
    </submittedName>
</protein>
<keyword evidence="1" id="KW-0732">Signal</keyword>
<sequence>MLARILCFNLFIVVTVRSIDYRLWNYEYPIFHSFDDIMSVLKEEGNHEKGLVLRILNTYYNICLFAPEPPVLNTKRRAFIVIEGNERARRELVGRVMAEKLGARFLLQPPKCFIDLIKEVKESSTRIRRAFYGLALYTTAFNVKQLWNLDTPVIVNGYWTEQTAFILGKRFSSETLPIPRDPVYEHPKDLLRPDLIYYLHYPLRSLTVNNWYQKPLNWDLYWRFKDPSPYIYSMGEVEHADEEYLSNHAWQCILNNPNITPPAVNF</sequence>
<organism evidence="2">
    <name type="scientific">Clastoptera arizonana</name>
    <name type="common">Arizona spittle bug</name>
    <dbReference type="NCBI Taxonomy" id="38151"/>
    <lineage>
        <taxon>Eukaryota</taxon>
        <taxon>Metazoa</taxon>
        <taxon>Ecdysozoa</taxon>
        <taxon>Arthropoda</taxon>
        <taxon>Hexapoda</taxon>
        <taxon>Insecta</taxon>
        <taxon>Pterygota</taxon>
        <taxon>Neoptera</taxon>
        <taxon>Paraneoptera</taxon>
        <taxon>Hemiptera</taxon>
        <taxon>Auchenorrhyncha</taxon>
        <taxon>Cercopoidea</taxon>
        <taxon>Clastopteridae</taxon>
        <taxon>Clastoptera</taxon>
    </lineage>
</organism>
<feature type="chain" id="PRO_5008581695" evidence="1">
    <location>
        <begin position="19"/>
        <end position="266"/>
    </location>
</feature>
<gene>
    <name evidence="2" type="ORF">g.3561</name>
</gene>
<accession>A0A1B6E1U6</accession>
<feature type="signal peptide" evidence="1">
    <location>
        <begin position="1"/>
        <end position="18"/>
    </location>
</feature>
<proteinExistence type="predicted"/>
<reference evidence="2" key="1">
    <citation type="submission" date="2015-12" db="EMBL/GenBank/DDBJ databases">
        <title>De novo transcriptome assembly of four potential Pierce s Disease insect vectors from Arizona vineyards.</title>
        <authorList>
            <person name="Tassone E.E."/>
        </authorList>
    </citation>
    <scope>NUCLEOTIDE SEQUENCE</scope>
</reference>
<name>A0A1B6E1U6_9HEMI</name>